<comment type="caution">
    <text evidence="1">The sequence shown here is derived from an EMBL/GenBank/DDBJ whole genome shotgun (WGS) entry which is preliminary data.</text>
</comment>
<sequence length="83" mass="9767">MEPKSNYDEKTINRLLAEVKNLQEYDVTLIKDSLSDFFVDWVNVSHDTGVLDREIHLSHTHHYSLLQNFLTYILECKKDKLSA</sequence>
<keyword evidence="2" id="KW-1185">Reference proteome</keyword>
<organism evidence="1 2">
    <name type="scientific">Flagellimonas hymeniacidonis</name>
    <dbReference type="NCBI Taxonomy" id="2603628"/>
    <lineage>
        <taxon>Bacteria</taxon>
        <taxon>Pseudomonadati</taxon>
        <taxon>Bacteroidota</taxon>
        <taxon>Flavobacteriia</taxon>
        <taxon>Flavobacteriales</taxon>
        <taxon>Flavobacteriaceae</taxon>
        <taxon>Flagellimonas</taxon>
    </lineage>
</organism>
<dbReference type="RefSeq" id="WP_147740733.1">
    <property type="nucleotide sequence ID" value="NZ_VRUR01000001.1"/>
</dbReference>
<dbReference type="AlphaFoldDB" id="A0A5C8V6K7"/>
<evidence type="ECO:0000313" key="2">
    <source>
        <dbReference type="Proteomes" id="UP000321456"/>
    </source>
</evidence>
<protein>
    <submittedName>
        <fullName evidence="1">Uncharacterized protein</fullName>
    </submittedName>
</protein>
<gene>
    <name evidence="1" type="ORF">FVB32_01025</name>
</gene>
<name>A0A5C8V6K7_9FLAO</name>
<accession>A0A5C8V6K7</accession>
<proteinExistence type="predicted"/>
<dbReference type="Proteomes" id="UP000321456">
    <property type="component" value="Unassembled WGS sequence"/>
</dbReference>
<evidence type="ECO:0000313" key="1">
    <source>
        <dbReference type="EMBL" id="TXN36900.1"/>
    </source>
</evidence>
<dbReference type="EMBL" id="VRUR01000001">
    <property type="protein sequence ID" value="TXN36900.1"/>
    <property type="molecule type" value="Genomic_DNA"/>
</dbReference>
<reference evidence="1 2" key="1">
    <citation type="submission" date="2019-08" db="EMBL/GenBank/DDBJ databases">
        <title>Professor.</title>
        <authorList>
            <person name="Park J.S."/>
        </authorList>
    </citation>
    <scope>NUCLEOTIDE SEQUENCE [LARGE SCALE GENOMIC DNA]</scope>
    <source>
        <strain evidence="1 2">176CP5-101</strain>
    </source>
</reference>